<dbReference type="EMBL" id="DXGE01000036">
    <property type="protein sequence ID" value="HIW86603.1"/>
    <property type="molecule type" value="Genomic_DNA"/>
</dbReference>
<organism evidence="1 2">
    <name type="scientific">Candidatus Eubacterium faecipullorum</name>
    <dbReference type="NCBI Taxonomy" id="2838571"/>
    <lineage>
        <taxon>Bacteria</taxon>
        <taxon>Bacillati</taxon>
        <taxon>Bacillota</taxon>
        <taxon>Clostridia</taxon>
        <taxon>Eubacteriales</taxon>
        <taxon>Eubacteriaceae</taxon>
        <taxon>Eubacterium</taxon>
    </lineage>
</organism>
<name>A0A9D1RGD2_9FIRM</name>
<dbReference type="Proteomes" id="UP000824205">
    <property type="component" value="Unassembled WGS sequence"/>
</dbReference>
<gene>
    <name evidence="1" type="ORF">IAA48_08935</name>
</gene>
<comment type="caution">
    <text evidence="1">The sequence shown here is derived from an EMBL/GenBank/DDBJ whole genome shotgun (WGS) entry which is preliminary data.</text>
</comment>
<reference evidence="1" key="2">
    <citation type="submission" date="2021-04" db="EMBL/GenBank/DDBJ databases">
        <authorList>
            <person name="Gilroy R."/>
        </authorList>
    </citation>
    <scope>NUCLEOTIDE SEQUENCE</scope>
    <source>
        <strain evidence="1">421</strain>
    </source>
</reference>
<proteinExistence type="predicted"/>
<dbReference type="AlphaFoldDB" id="A0A9D1RGD2"/>
<reference evidence="1" key="1">
    <citation type="journal article" date="2021" name="PeerJ">
        <title>Extensive microbial diversity within the chicken gut microbiome revealed by metagenomics and culture.</title>
        <authorList>
            <person name="Gilroy R."/>
            <person name="Ravi A."/>
            <person name="Getino M."/>
            <person name="Pursley I."/>
            <person name="Horton D.L."/>
            <person name="Alikhan N.F."/>
            <person name="Baker D."/>
            <person name="Gharbi K."/>
            <person name="Hall N."/>
            <person name="Watson M."/>
            <person name="Adriaenssens E.M."/>
            <person name="Foster-Nyarko E."/>
            <person name="Jarju S."/>
            <person name="Secka A."/>
            <person name="Antonio M."/>
            <person name="Oren A."/>
            <person name="Chaudhuri R.R."/>
            <person name="La Ragione R."/>
            <person name="Hildebrand F."/>
            <person name="Pallen M.J."/>
        </authorList>
    </citation>
    <scope>NUCLEOTIDE SEQUENCE</scope>
    <source>
        <strain evidence="1">421</strain>
    </source>
</reference>
<accession>A0A9D1RGD2</accession>
<sequence>MLREEFINYLKATYGNLEIEKELYRVEHMEGDINVVLENSRVVICKDYHEMRIKRKCGKEILLHFCIYGIGMKCNITSEDYEFQSYEKFEYIIL</sequence>
<evidence type="ECO:0000313" key="2">
    <source>
        <dbReference type="Proteomes" id="UP000824205"/>
    </source>
</evidence>
<evidence type="ECO:0000313" key="1">
    <source>
        <dbReference type="EMBL" id="HIW86603.1"/>
    </source>
</evidence>
<protein>
    <submittedName>
        <fullName evidence="1">Uncharacterized protein</fullName>
    </submittedName>
</protein>